<dbReference type="Proteomes" id="UP000246464">
    <property type="component" value="Chromosome 6"/>
</dbReference>
<dbReference type="InterPro" id="IPR016024">
    <property type="entry name" value="ARM-type_fold"/>
</dbReference>
<dbReference type="GO" id="GO:0035091">
    <property type="term" value="F:phosphatidylinositol binding"/>
    <property type="evidence" value="ECO:0007669"/>
    <property type="project" value="InterPro"/>
</dbReference>
<feature type="compositionally biased region" description="Basic and acidic residues" evidence="5">
    <location>
        <begin position="1213"/>
        <end position="1222"/>
    </location>
</feature>
<name>A0A2U9BEA0_SCOMX</name>
<proteinExistence type="predicted"/>
<dbReference type="PANTHER" id="PTHR15454:SF35">
    <property type="entry name" value="NISCHARIN"/>
    <property type="match status" value="1"/>
</dbReference>
<dbReference type="GO" id="GO:0005178">
    <property type="term" value="F:integrin binding"/>
    <property type="evidence" value="ECO:0007669"/>
    <property type="project" value="InterPro"/>
</dbReference>
<accession>A0A2U9BEA0</accession>
<dbReference type="SUPFAM" id="SSF48371">
    <property type="entry name" value="ARM repeat"/>
    <property type="match status" value="1"/>
</dbReference>
<sequence>MLNDSEAAELLSFLSPSTRPDVKGHTTEYILGLSGNRDGCRFLRSKPDLIVALFALTSDPSIAIVKDCYYILINLSADETLHKVLVEDVKVLPVLLKNLVDPEYPFSDQICSILSNLTRHEKTCKTLFSVFQEELGLTQLVEMFCTEGYNKQATLHCLGLLLSNLTQLPEAREHIVDKNRCVVQRLLPFTQYQTSVVRRGGVIGTLRNCCFDHGHHEWLLSDDVDILPFLLLPLAGPEELSEEENEEEAPERRVSVVGSELVDNYTVYIIEVMDGEHRWTVKHRYSDFHELHEKLTAEKNVDRRLLPPKKILGKNSKSLVERRQIELELYLQTLLQLFPQATPAPLACFLHFHLYEINGITAALAEELFHKGEQLLQAGEVFSLSPLQLYSVSQQLRLAKPTCCNGDAKTDLGHILDFTCRLRYLKISGTSGPVGTSNIRENSLPFDLSVFKSLLQIEISECSSRQIRGLSSLRSSLVTMSIHHSTETMMSILVPESSEFSQWEPEGAESGCPVTAIIPVWRNMTTLDMSRNCVSTIDSSVKLIREVEFLDLSHNQLTSVENLQYLYNLVHVDLSYNSLRVLEAAHTRLGNIKTLSLAGNQLERLTGLTKLYSLVNLDLSHNQLAQLEEIRNIGSLPCLEKLNLSSNPMCIIPDYRTKVLAQFGDRAAEVCLDGDVTTEKELDTVEVLKAIQKAKEVKDRMSSGNKKISEETRLSAAAPPPPPPHLSSSPPCSSSSSTSCCSSSAVAPPAVTSSSSSSSSFSSSCPTQQAVCPSQGNHICVGPCRPEGGREGGADVPCFFLFLSFSCVCSSSSSQPVETSCPSCSATWCPLLPSHLLALSSSSSSSSSSNNNKDFTTQLSQYLCAAMKEEKMKNDEQQERKEEKRSEVREVPSHVESTEVGSPSPGSRDGYFEMGLDDSVEESVCSSSSTSLATPPPPPAEEPGGHQGELRDREQEEVHISRVLWCYCLQVEQEVEVEQRRACLVLTDQHLGLLHLTNSFTWTNQDADPGQSPPVKEVLSSLQMNFLLPYSQLLLSCGGELPDCCLAFGLQSGPTRWYFFSEAEQLRQTRAELRALIQVRERNEVQLRTYAAESPSDPEPPNTPQLLPRSLINSWELEESQGAKGGFPAHLLPSSSSSAPDTHSLPSDIISQEEEPGLPSLLFLTHRHLWVLKMGFRELAERQRSNADLHPSSSSSSCCRLVRVPLSSVVLHPRERAPRVGDRTSNTSCPDPKHHQRRSHEVELLLGNQRLLLLFPLSHDRSSFLGELSQRRASLEGLKMLALPQTSRPCPHRGEHTCTQECFRPRDQCCCPSTRKSHHSSSWDSSHLQLEENQPSPHLLAGLTPGLKLLAGLRGEQLLAFFHRYIALSEAEEVRQVLWLSVVLYKSPEAELTCCLLLSTDTIYFLLEDSASTLAHHSVLDITDSGDTDVCLCCCLSIRLSELQSVNVGLFDQYFRVVGRSADHIVCCLSRDSYGTGVFLQELMSALSLQQHLPPPEPSDQDFYSQFTSTNTGKMQNYELVHSSRVKFIYPSEEEMGDLTFIVAERKTPASAAATSTSRSFNVLLYLLVFQVQMPNSLSSQASSSSSSGLAPSPVLQPRTLILTSTDVFLLDEDYISHPLPDFAKEPPSRERYQLREARRIRDLDRVLLGYQTYPQALTLVFDDLPGPDLLCHLTMDHFAAGGEEGLPRGGGGCGAASGGAEGEVQWCVFVPGADSRERLISLLARQWEALCSRELPVELTG</sequence>
<dbReference type="SUPFAM" id="SSF52075">
    <property type="entry name" value="Outer arm dynein light chain 1"/>
    <property type="match status" value="1"/>
</dbReference>
<dbReference type="Pfam" id="PF25625">
    <property type="entry name" value="PH_NISCH_C"/>
    <property type="match status" value="1"/>
</dbReference>
<dbReference type="Pfam" id="PF04063">
    <property type="entry name" value="DUF383"/>
    <property type="match status" value="1"/>
</dbReference>
<dbReference type="Gene3D" id="1.25.10.10">
    <property type="entry name" value="Leucine-rich Repeat Variant"/>
    <property type="match status" value="1"/>
</dbReference>
<dbReference type="Gene3D" id="3.80.10.10">
    <property type="entry name" value="Ribonuclease Inhibitor"/>
    <property type="match status" value="2"/>
</dbReference>
<organism evidence="7 8">
    <name type="scientific">Scophthalmus maximus</name>
    <name type="common">Turbot</name>
    <name type="synonym">Psetta maxima</name>
    <dbReference type="NCBI Taxonomy" id="52904"/>
    <lineage>
        <taxon>Eukaryota</taxon>
        <taxon>Metazoa</taxon>
        <taxon>Chordata</taxon>
        <taxon>Craniata</taxon>
        <taxon>Vertebrata</taxon>
        <taxon>Euteleostomi</taxon>
        <taxon>Actinopterygii</taxon>
        <taxon>Neopterygii</taxon>
        <taxon>Teleostei</taxon>
        <taxon>Neoteleostei</taxon>
        <taxon>Acanthomorphata</taxon>
        <taxon>Carangaria</taxon>
        <taxon>Pleuronectiformes</taxon>
        <taxon>Pleuronectoidei</taxon>
        <taxon>Scophthalmidae</taxon>
        <taxon>Scophthalmus</taxon>
    </lineage>
</organism>
<dbReference type="Pfam" id="PF23142">
    <property type="entry name" value="PH_PLEKHM2"/>
    <property type="match status" value="1"/>
</dbReference>
<evidence type="ECO:0000313" key="7">
    <source>
        <dbReference type="EMBL" id="AWP02303.1"/>
    </source>
</evidence>
<evidence type="ECO:0000259" key="6">
    <source>
        <dbReference type="PROSITE" id="PS50195"/>
    </source>
</evidence>
<comment type="subcellular location">
    <subcellularLocation>
        <location evidence="1">Cytoplasm</location>
    </subcellularLocation>
</comment>
<protein>
    <submittedName>
        <fullName evidence="7">Putative nischarin-like</fullName>
    </submittedName>
</protein>
<dbReference type="GO" id="GO:0005737">
    <property type="term" value="C:cytoplasm"/>
    <property type="evidence" value="ECO:0007669"/>
    <property type="project" value="UniProtKB-SubCell"/>
</dbReference>
<keyword evidence="3" id="KW-0433">Leucine-rich repeat</keyword>
<dbReference type="InterPro" id="IPR001611">
    <property type="entry name" value="Leu-rich_rpt"/>
</dbReference>
<keyword evidence="8" id="KW-1185">Reference proteome</keyword>
<dbReference type="EMBL" id="CP026248">
    <property type="protein sequence ID" value="AWP02303.1"/>
    <property type="molecule type" value="Genomic_DNA"/>
</dbReference>
<dbReference type="PROSITE" id="PS51450">
    <property type="entry name" value="LRR"/>
    <property type="match status" value="3"/>
</dbReference>
<feature type="compositionally biased region" description="Basic and acidic residues" evidence="5">
    <location>
        <begin position="699"/>
        <end position="713"/>
    </location>
</feature>
<dbReference type="InterPro" id="IPR011989">
    <property type="entry name" value="ARM-like"/>
</dbReference>
<dbReference type="InterPro" id="IPR007205">
    <property type="entry name" value="Protein_HGH1_N"/>
</dbReference>
<dbReference type="FunFam" id="3.30.1520.10:FF:000020">
    <property type="entry name" value="nischarin isoform X1"/>
    <property type="match status" value="1"/>
</dbReference>
<dbReference type="Gene3D" id="3.30.1520.10">
    <property type="entry name" value="Phox-like domain"/>
    <property type="match status" value="1"/>
</dbReference>
<dbReference type="InterPro" id="IPR001683">
    <property type="entry name" value="PX_dom"/>
</dbReference>
<feature type="domain" description="PX" evidence="6">
    <location>
        <begin position="246"/>
        <end position="376"/>
    </location>
</feature>
<dbReference type="InterPro" id="IPR036871">
    <property type="entry name" value="PX_dom_sf"/>
</dbReference>
<dbReference type="SMART" id="SM00312">
    <property type="entry name" value="PX"/>
    <property type="match status" value="1"/>
</dbReference>
<keyword evidence="4" id="KW-0677">Repeat</keyword>
<dbReference type="FunFam" id="3.80.10.10:FF:000468">
    <property type="entry name" value="nischarin isoform X2"/>
    <property type="match status" value="1"/>
</dbReference>
<evidence type="ECO:0000256" key="2">
    <source>
        <dbReference type="ARBA" id="ARBA00022490"/>
    </source>
</evidence>
<dbReference type="InterPro" id="IPR032675">
    <property type="entry name" value="LRR_dom_sf"/>
</dbReference>
<dbReference type="SUPFAM" id="SSF64268">
    <property type="entry name" value="PX domain"/>
    <property type="match status" value="1"/>
</dbReference>
<feature type="region of interest" description="Disordered" evidence="5">
    <location>
        <begin position="870"/>
        <end position="953"/>
    </location>
</feature>
<keyword evidence="2" id="KW-0963">Cytoplasm</keyword>
<feature type="compositionally biased region" description="Low complexity" evidence="5">
    <location>
        <begin position="922"/>
        <end position="933"/>
    </location>
</feature>
<dbReference type="InterPro" id="IPR037904">
    <property type="entry name" value="Nischarin_PX"/>
</dbReference>
<dbReference type="CDD" id="cd06875">
    <property type="entry name" value="PX_IRAS"/>
    <property type="match status" value="1"/>
</dbReference>
<evidence type="ECO:0000256" key="4">
    <source>
        <dbReference type="ARBA" id="ARBA00022737"/>
    </source>
</evidence>
<feature type="region of interest" description="Disordered" evidence="5">
    <location>
        <begin position="1126"/>
        <end position="1149"/>
    </location>
</feature>
<dbReference type="Pfam" id="PF00787">
    <property type="entry name" value="PX"/>
    <property type="match status" value="1"/>
</dbReference>
<evidence type="ECO:0000256" key="1">
    <source>
        <dbReference type="ARBA" id="ARBA00004496"/>
    </source>
</evidence>
<evidence type="ECO:0000313" key="8">
    <source>
        <dbReference type="Proteomes" id="UP000246464"/>
    </source>
</evidence>
<gene>
    <name evidence="7" type="ORF">SMAX5B_002783</name>
</gene>
<feature type="compositionally biased region" description="Basic and acidic residues" evidence="5">
    <location>
        <begin position="870"/>
        <end position="897"/>
    </location>
</feature>
<dbReference type="PROSITE" id="PS50195">
    <property type="entry name" value="PX"/>
    <property type="match status" value="1"/>
</dbReference>
<dbReference type="InterPro" id="IPR057714">
    <property type="entry name" value="PH_NISCH_C"/>
</dbReference>
<dbReference type="PANTHER" id="PTHR15454">
    <property type="entry name" value="NISCHARIN RELATED"/>
    <property type="match status" value="1"/>
</dbReference>
<feature type="region of interest" description="Disordered" evidence="5">
    <location>
        <begin position="699"/>
        <end position="731"/>
    </location>
</feature>
<reference evidence="7 8" key="1">
    <citation type="submission" date="2017-12" db="EMBL/GenBank/DDBJ databases">
        <title>Integrating genomic resources of turbot (Scophthalmus maximus) in depth evaluation of genetic and physical mapping variation across individuals.</title>
        <authorList>
            <person name="Martinez P."/>
        </authorList>
    </citation>
    <scope>NUCLEOTIDE SEQUENCE [LARGE SCALE GENOMIC DNA]</scope>
</reference>
<feature type="region of interest" description="Disordered" evidence="5">
    <location>
        <begin position="1213"/>
        <end position="1238"/>
    </location>
</feature>
<dbReference type="SMART" id="SM00365">
    <property type="entry name" value="LRR_SD22"/>
    <property type="match status" value="4"/>
</dbReference>
<evidence type="ECO:0000256" key="5">
    <source>
        <dbReference type="SAM" id="MobiDB-lite"/>
    </source>
</evidence>
<dbReference type="InterPro" id="IPR057288">
    <property type="entry name" value="PH_PLEKHM2"/>
</dbReference>
<evidence type="ECO:0000256" key="3">
    <source>
        <dbReference type="ARBA" id="ARBA00022614"/>
    </source>
</evidence>
<feature type="compositionally biased region" description="Low complexity" evidence="5">
    <location>
        <begin position="1128"/>
        <end position="1147"/>
    </location>
</feature>